<dbReference type="PANTHER" id="PTHR48057">
    <property type="entry name" value="LEUCINE-RICH REPEAT SERINE/THREONINE-PROTEIN KINASE 1"/>
    <property type="match status" value="1"/>
</dbReference>
<feature type="region of interest" description="Disordered" evidence="9">
    <location>
        <begin position="463"/>
        <end position="500"/>
    </location>
</feature>
<dbReference type="Proteomes" id="UP001168877">
    <property type="component" value="Unassembled WGS sequence"/>
</dbReference>
<keyword evidence="5" id="KW-0677">Repeat</keyword>
<evidence type="ECO:0000256" key="7">
    <source>
        <dbReference type="ARBA" id="ARBA00023136"/>
    </source>
</evidence>
<evidence type="ECO:0000256" key="10">
    <source>
        <dbReference type="SAM" id="SignalP"/>
    </source>
</evidence>
<evidence type="ECO:0000256" key="3">
    <source>
        <dbReference type="ARBA" id="ARBA00022692"/>
    </source>
</evidence>
<dbReference type="InterPro" id="IPR032675">
    <property type="entry name" value="LRR_dom_sf"/>
</dbReference>
<dbReference type="SUPFAM" id="SSF52058">
    <property type="entry name" value="L domain-like"/>
    <property type="match status" value="1"/>
</dbReference>
<keyword evidence="14" id="KW-1185">Reference proteome</keyword>
<dbReference type="PROSITE" id="PS50176">
    <property type="entry name" value="ARM_REPEAT"/>
    <property type="match status" value="1"/>
</dbReference>
<dbReference type="InterPro" id="IPR001611">
    <property type="entry name" value="Leu-rich_rpt"/>
</dbReference>
<evidence type="ECO:0008006" key="15">
    <source>
        <dbReference type="Google" id="ProtNLM"/>
    </source>
</evidence>
<sequence>MAKKLNLETLLLPVFLVLLISSNPYMASASIEEANALLNWKASFANQTQSRLPSWNLLSHKPGTTSPCTWFGIFCNSAGSIIKINITSFGLKGTLQEFSFSSFPNLKYVDLYMNSLFGTIPSQIASLSKLIYLDLSNNHLYGEIPPEIGLLTNLQVLYLDQNQLNGSIPHEIGCLRSLVKLGFSSNNLSGLIPPSFGGLRNLTLLHLYRNQISGLIPKELGNLVSLIDLEFSHNQLSGLIPKELGNLVSLTYLYLFNNSLSGPIPHEIGNLKSLVKLLFNLNNLSGLIPPSFCGLRNLTRLYLYGNQLSGPIPKELGNLISLTYLDLSENQLFGGIPSEFGLLTNLEHLVLSGGRMAVSGLGLCGGNVVVRGGGVVVVLGIQQDEEIQKVQKDNKARFVREGKERRRLWAQRNIPRSSKRGENKEGEGIQDVAETEPEKESTANVGMLPSDIVELLASREKQVCLSDSEDEKTEVKRNPTKKKKKSSYQDSNFGTDEPMS</sequence>
<evidence type="ECO:0000256" key="1">
    <source>
        <dbReference type="ARBA" id="ARBA00004370"/>
    </source>
</evidence>
<dbReference type="SMART" id="SM00369">
    <property type="entry name" value="LRR_TYP"/>
    <property type="match status" value="9"/>
</dbReference>
<dbReference type="EMBL" id="JAUESC010000002">
    <property type="protein sequence ID" value="KAK0603060.1"/>
    <property type="molecule type" value="Genomic_DNA"/>
</dbReference>
<dbReference type="GO" id="GO:0016020">
    <property type="term" value="C:membrane"/>
    <property type="evidence" value="ECO:0007669"/>
    <property type="project" value="UniProtKB-SubCell"/>
</dbReference>
<dbReference type="AlphaFoldDB" id="A0AA39TCA6"/>
<comment type="subcellular location">
    <subcellularLocation>
        <location evidence="1">Membrane</location>
    </subcellularLocation>
</comment>
<organism evidence="13 14">
    <name type="scientific">Acer saccharum</name>
    <name type="common">Sugar maple</name>
    <dbReference type="NCBI Taxonomy" id="4024"/>
    <lineage>
        <taxon>Eukaryota</taxon>
        <taxon>Viridiplantae</taxon>
        <taxon>Streptophyta</taxon>
        <taxon>Embryophyta</taxon>
        <taxon>Tracheophyta</taxon>
        <taxon>Spermatophyta</taxon>
        <taxon>Magnoliopsida</taxon>
        <taxon>eudicotyledons</taxon>
        <taxon>Gunneridae</taxon>
        <taxon>Pentapetalae</taxon>
        <taxon>rosids</taxon>
        <taxon>malvids</taxon>
        <taxon>Sapindales</taxon>
        <taxon>Sapindaceae</taxon>
        <taxon>Hippocastanoideae</taxon>
        <taxon>Acereae</taxon>
        <taxon>Acer</taxon>
    </lineage>
</organism>
<keyword evidence="6" id="KW-1133">Transmembrane helix</keyword>
<feature type="repeat" description="ARM" evidence="8">
    <location>
        <begin position="269"/>
        <end position="299"/>
    </location>
</feature>
<dbReference type="Gene3D" id="3.80.10.10">
    <property type="entry name" value="Ribonuclease Inhibitor"/>
    <property type="match status" value="3"/>
</dbReference>
<evidence type="ECO:0000256" key="4">
    <source>
        <dbReference type="ARBA" id="ARBA00022729"/>
    </source>
</evidence>
<name>A0AA39TCA6_ACESA</name>
<dbReference type="InterPro" id="IPR052595">
    <property type="entry name" value="LRRC69/RLP"/>
</dbReference>
<dbReference type="PANTHER" id="PTHR48057:SF7">
    <property type="entry name" value="LEUCINE-RICH REPEAT SERINE_THREONINE-PROTEIN KINASE 1"/>
    <property type="match status" value="1"/>
</dbReference>
<reference evidence="13" key="1">
    <citation type="journal article" date="2022" name="Plant J.">
        <title>Strategies of tolerance reflected in two North American maple genomes.</title>
        <authorList>
            <person name="McEvoy S.L."/>
            <person name="Sezen U.U."/>
            <person name="Trouern-Trend A."/>
            <person name="McMahon S.M."/>
            <person name="Schaberg P.G."/>
            <person name="Yang J."/>
            <person name="Wegrzyn J.L."/>
            <person name="Swenson N.G."/>
        </authorList>
    </citation>
    <scope>NUCLEOTIDE SEQUENCE</scope>
    <source>
        <strain evidence="13">NS2018</strain>
    </source>
</reference>
<evidence type="ECO:0000256" key="6">
    <source>
        <dbReference type="ARBA" id="ARBA00022989"/>
    </source>
</evidence>
<dbReference type="InterPro" id="IPR013210">
    <property type="entry name" value="LRR_N_plant-typ"/>
</dbReference>
<proteinExistence type="predicted"/>
<dbReference type="InterPro" id="IPR003591">
    <property type="entry name" value="Leu-rich_rpt_typical-subtyp"/>
</dbReference>
<accession>A0AA39TCA6</accession>
<protein>
    <recommendedName>
        <fullName evidence="15">Leucine-rich repeat-containing N-terminal plant-type domain-containing protein</fullName>
    </recommendedName>
</protein>
<dbReference type="InterPro" id="IPR055414">
    <property type="entry name" value="LRR_R13L4/SHOC2-like"/>
</dbReference>
<feature type="signal peptide" evidence="10">
    <location>
        <begin position="1"/>
        <end position="29"/>
    </location>
</feature>
<keyword evidence="7" id="KW-0472">Membrane</keyword>
<keyword evidence="3" id="KW-0812">Transmembrane</keyword>
<dbReference type="InterPro" id="IPR000225">
    <property type="entry name" value="Armadillo"/>
</dbReference>
<dbReference type="PRINTS" id="PR00019">
    <property type="entry name" value="LEURICHRPT"/>
</dbReference>
<gene>
    <name evidence="13" type="ORF">LWI29_000994</name>
</gene>
<keyword evidence="4 10" id="KW-0732">Signal</keyword>
<feature type="chain" id="PRO_5041330549" description="Leucine-rich repeat-containing N-terminal plant-type domain-containing protein" evidence="10">
    <location>
        <begin position="30"/>
        <end position="500"/>
    </location>
</feature>
<dbReference type="PROSITE" id="PS51450">
    <property type="entry name" value="LRR"/>
    <property type="match status" value="1"/>
</dbReference>
<feature type="domain" description="Leucine-rich repeat-containing N-terminal plant-type" evidence="11">
    <location>
        <begin position="32"/>
        <end position="76"/>
    </location>
</feature>
<evidence type="ECO:0000313" key="13">
    <source>
        <dbReference type="EMBL" id="KAK0603060.1"/>
    </source>
</evidence>
<comment type="caution">
    <text evidence="13">The sequence shown here is derived from an EMBL/GenBank/DDBJ whole genome shotgun (WGS) entry which is preliminary data.</text>
</comment>
<evidence type="ECO:0000256" key="9">
    <source>
        <dbReference type="SAM" id="MobiDB-lite"/>
    </source>
</evidence>
<evidence type="ECO:0000256" key="8">
    <source>
        <dbReference type="PROSITE-ProRule" id="PRU00259"/>
    </source>
</evidence>
<dbReference type="FunFam" id="3.80.10.10:FF:000383">
    <property type="entry name" value="Leucine-rich repeat receptor protein kinase EMS1"/>
    <property type="match status" value="1"/>
</dbReference>
<evidence type="ECO:0000313" key="14">
    <source>
        <dbReference type="Proteomes" id="UP001168877"/>
    </source>
</evidence>
<feature type="region of interest" description="Disordered" evidence="9">
    <location>
        <begin position="409"/>
        <end position="447"/>
    </location>
</feature>
<evidence type="ECO:0000259" key="12">
    <source>
        <dbReference type="Pfam" id="PF23598"/>
    </source>
</evidence>
<evidence type="ECO:0000256" key="5">
    <source>
        <dbReference type="ARBA" id="ARBA00022737"/>
    </source>
</evidence>
<evidence type="ECO:0000259" key="11">
    <source>
        <dbReference type="Pfam" id="PF08263"/>
    </source>
</evidence>
<reference evidence="13" key="2">
    <citation type="submission" date="2023-06" db="EMBL/GenBank/DDBJ databases">
        <authorList>
            <person name="Swenson N.G."/>
            <person name="Wegrzyn J.L."/>
            <person name="Mcevoy S.L."/>
        </authorList>
    </citation>
    <scope>NUCLEOTIDE SEQUENCE</scope>
    <source>
        <strain evidence="13">NS2018</strain>
        <tissue evidence="13">Leaf</tissue>
    </source>
</reference>
<keyword evidence="2" id="KW-0433">Leucine-rich repeat</keyword>
<dbReference type="Pfam" id="PF00560">
    <property type="entry name" value="LRR_1"/>
    <property type="match status" value="5"/>
</dbReference>
<feature type="domain" description="Disease resistance R13L4/SHOC-2-like LRR" evidence="12">
    <location>
        <begin position="235"/>
        <end position="352"/>
    </location>
</feature>
<dbReference type="Pfam" id="PF23598">
    <property type="entry name" value="LRR_14"/>
    <property type="match status" value="1"/>
</dbReference>
<evidence type="ECO:0000256" key="2">
    <source>
        <dbReference type="ARBA" id="ARBA00022614"/>
    </source>
</evidence>
<dbReference type="FunFam" id="3.80.10.10:FF:000400">
    <property type="entry name" value="Nuclear pore complex protein NUP107"/>
    <property type="match status" value="1"/>
</dbReference>
<dbReference type="Pfam" id="PF08263">
    <property type="entry name" value="LRRNT_2"/>
    <property type="match status" value="1"/>
</dbReference>